<comment type="caution">
    <text evidence="2">The sequence shown here is derived from an EMBL/GenBank/DDBJ whole genome shotgun (WGS) entry which is preliminary data.</text>
</comment>
<keyword evidence="3" id="KW-1185">Reference proteome</keyword>
<feature type="domain" description="DinB-like" evidence="1">
    <location>
        <begin position="13"/>
        <end position="142"/>
    </location>
</feature>
<proteinExistence type="predicted"/>
<gene>
    <name evidence="2" type="ORF">RYX56_09540</name>
</gene>
<accession>A0ABU3X9Y6</accession>
<organism evidence="2 3">
    <name type="scientific">Alkalihalophilus lindianensis</name>
    <dbReference type="NCBI Taxonomy" id="1630542"/>
    <lineage>
        <taxon>Bacteria</taxon>
        <taxon>Bacillati</taxon>
        <taxon>Bacillota</taxon>
        <taxon>Bacilli</taxon>
        <taxon>Bacillales</taxon>
        <taxon>Bacillaceae</taxon>
        <taxon>Alkalihalophilus</taxon>
    </lineage>
</organism>
<dbReference type="RefSeq" id="WP_317121824.1">
    <property type="nucleotide sequence ID" value="NZ_JAWJBA010000002.1"/>
</dbReference>
<protein>
    <submittedName>
        <fullName evidence="2">DinB family protein</fullName>
    </submittedName>
</protein>
<dbReference type="InterPro" id="IPR024775">
    <property type="entry name" value="DinB-like"/>
</dbReference>
<dbReference type="SUPFAM" id="SSF109854">
    <property type="entry name" value="DinB/YfiT-like putative metalloenzymes"/>
    <property type="match status" value="1"/>
</dbReference>
<reference evidence="2 3" key="1">
    <citation type="submission" date="2023-10" db="EMBL/GenBank/DDBJ databases">
        <title>Screening of Alkalihalobacillus lindianensis BZ-TG-R113 and Its Alleviation of Salt Stress on Rapeseed Growth.</title>
        <authorList>
            <person name="Zhao B."/>
            <person name="Guo T."/>
        </authorList>
    </citation>
    <scope>NUCLEOTIDE SEQUENCE [LARGE SCALE GENOMIC DNA]</scope>
    <source>
        <strain evidence="2 3">BZ-TG-R113</strain>
    </source>
</reference>
<dbReference type="EMBL" id="JAWJBA010000002">
    <property type="protein sequence ID" value="MDV2684613.1"/>
    <property type="molecule type" value="Genomic_DNA"/>
</dbReference>
<evidence type="ECO:0000313" key="2">
    <source>
        <dbReference type="EMBL" id="MDV2684613.1"/>
    </source>
</evidence>
<name>A0ABU3X9Y6_9BACI</name>
<dbReference type="Proteomes" id="UP001287282">
    <property type="component" value="Unassembled WGS sequence"/>
</dbReference>
<dbReference type="Pfam" id="PF12867">
    <property type="entry name" value="DinB_2"/>
    <property type="match status" value="1"/>
</dbReference>
<sequence>METEIFRQWNTWRTLTLKTLQRVEEAQVDKITERFNNNIRWNAGHIVVIHDRLTAQMLGEAPSYPDGYATYFDKGTSPDDWDDQVPSLNEIMAELEGQVEKLQDSIQGRLGEEPKGNIFNMPTIGDLAMFAVGHEAMHLSTIQSLMRLTK</sequence>
<evidence type="ECO:0000259" key="1">
    <source>
        <dbReference type="Pfam" id="PF12867"/>
    </source>
</evidence>
<evidence type="ECO:0000313" key="3">
    <source>
        <dbReference type="Proteomes" id="UP001287282"/>
    </source>
</evidence>
<dbReference type="Gene3D" id="1.20.120.450">
    <property type="entry name" value="dinb family like domain"/>
    <property type="match status" value="1"/>
</dbReference>
<dbReference type="InterPro" id="IPR034660">
    <property type="entry name" value="DinB/YfiT-like"/>
</dbReference>